<dbReference type="PROSITE" id="PS00028">
    <property type="entry name" value="ZINC_FINGER_C2H2_1"/>
    <property type="match status" value="3"/>
</dbReference>
<feature type="DNA-binding region" description="Homeobox" evidence="10">
    <location>
        <begin position="279"/>
        <end position="338"/>
    </location>
</feature>
<dbReference type="PROSITE" id="PS50071">
    <property type="entry name" value="HOMEOBOX_2"/>
    <property type="match status" value="1"/>
</dbReference>
<dbReference type="Proteomes" id="UP001303046">
    <property type="component" value="Unassembled WGS sequence"/>
</dbReference>
<evidence type="ECO:0000256" key="6">
    <source>
        <dbReference type="ARBA" id="ARBA00023125"/>
    </source>
</evidence>
<dbReference type="EMBL" id="JAVFWL010000004">
    <property type="protein sequence ID" value="KAK6746548.1"/>
    <property type="molecule type" value="Genomic_DNA"/>
</dbReference>
<keyword evidence="8 10" id="KW-0539">Nucleus</keyword>
<dbReference type="PANTHER" id="PTHR24391">
    <property type="entry name" value="HISTONE H4 TRANSCRIPTION FACTOR-RELATED"/>
    <property type="match status" value="1"/>
</dbReference>
<feature type="compositionally biased region" description="Low complexity" evidence="12">
    <location>
        <begin position="213"/>
        <end position="234"/>
    </location>
</feature>
<evidence type="ECO:0000256" key="5">
    <source>
        <dbReference type="ARBA" id="ARBA00022833"/>
    </source>
</evidence>
<feature type="domain" description="C2H2-type" evidence="14">
    <location>
        <begin position="520"/>
        <end position="547"/>
    </location>
</feature>
<evidence type="ECO:0000256" key="12">
    <source>
        <dbReference type="SAM" id="MobiDB-lite"/>
    </source>
</evidence>
<dbReference type="InterPro" id="IPR017970">
    <property type="entry name" value="Homeobox_CS"/>
</dbReference>
<dbReference type="Pfam" id="PF00046">
    <property type="entry name" value="Homeodomain"/>
    <property type="match status" value="1"/>
</dbReference>
<evidence type="ECO:0000259" key="13">
    <source>
        <dbReference type="PROSITE" id="PS50071"/>
    </source>
</evidence>
<feature type="domain" description="Homeobox" evidence="13">
    <location>
        <begin position="277"/>
        <end position="337"/>
    </location>
</feature>
<feature type="domain" description="C2H2-type" evidence="14">
    <location>
        <begin position="548"/>
        <end position="575"/>
    </location>
</feature>
<dbReference type="PROSITE" id="PS00027">
    <property type="entry name" value="HOMEOBOX_1"/>
    <property type="match status" value="1"/>
</dbReference>
<keyword evidence="4 9" id="KW-0863">Zinc-finger</keyword>
<comment type="caution">
    <text evidence="15">The sequence shown here is derived from an EMBL/GenBank/DDBJ whole genome shotgun (WGS) entry which is preliminary data.</text>
</comment>
<keyword evidence="16" id="KW-1185">Reference proteome</keyword>
<dbReference type="SUPFAM" id="SSF57667">
    <property type="entry name" value="beta-beta-alpha zinc fingers"/>
    <property type="match status" value="3"/>
</dbReference>
<dbReference type="InterPro" id="IPR009057">
    <property type="entry name" value="Homeodomain-like_sf"/>
</dbReference>
<evidence type="ECO:0000256" key="7">
    <source>
        <dbReference type="ARBA" id="ARBA00023155"/>
    </source>
</evidence>
<protein>
    <recommendedName>
        <fullName evidence="17">Zinc finger, C2H2 type</fullName>
    </recommendedName>
</protein>
<evidence type="ECO:0000256" key="1">
    <source>
        <dbReference type="ARBA" id="ARBA00004123"/>
    </source>
</evidence>
<feature type="compositionally biased region" description="Basic and acidic residues" evidence="12">
    <location>
        <begin position="391"/>
        <end position="401"/>
    </location>
</feature>
<evidence type="ECO:0000256" key="8">
    <source>
        <dbReference type="ARBA" id="ARBA00023242"/>
    </source>
</evidence>
<accession>A0ABR1D7R5</accession>
<sequence>MTSFPVAITSAQGCALEFCGFWSPDSGLHDQQIMKTKRDKAYSESQQKVLVEDAADALEVLLGLMDVASEPSAAESALRRVVNDSDDVLRKFKCPECGKAFKFKHHLKEHIRIHSGEKPFECPSCHKRFSHSGSYSSHMSSKKCVQQSVPSMVPQFNHYQVAIYRNLLMQLQAQQQLALPSADVNPYLSLIQQNMLQGLADIVPTSPVPTSPSSLLSSYLNSTISSEGSPPRSESSPDDKKDKDSRKDNSSDIVDGELEVVVGNEVIGDSKTSPQDWRPLRSRSFLTDAQVTILSNHFKRNPFPSKYELSAVAEQIGVNKRVVQVWFQNTRAKERRSNRLPSLGRMPWPLSAATSVLPHPNAAQIMSAWAQQYSALSSQADQSADESPTIQKEESLDDDKSNTPLDLTVKEETDHDWSPEKLVGLVDRSAFNLQQLLKQTTSGDPSPSSEAPEPEVTSSIWPTANVFLNQYNILNVGNLSGLQGVFENQTDADETMSLGSNDSKRNNYRINKIVEEEGLYACDQCDKMFGKQSSLARHKYEHSGQRPYKCDVCDKAFKHKHHLTEHKRLHSGEKPFQCDKCLKRFSHSGSYSQHMNHRYSYCKPYREGIVSAGGSENPSLAGTPNPTPLEVPLMGTQLSPLLTPASIV</sequence>
<keyword evidence="6 10" id="KW-0238">DNA-binding</keyword>
<dbReference type="InterPro" id="IPR036236">
    <property type="entry name" value="Znf_C2H2_sf"/>
</dbReference>
<dbReference type="InterPro" id="IPR013087">
    <property type="entry name" value="Znf_C2H2_type"/>
</dbReference>
<reference evidence="15 16" key="1">
    <citation type="submission" date="2023-08" db="EMBL/GenBank/DDBJ databases">
        <title>A Necator americanus chromosomal reference genome.</title>
        <authorList>
            <person name="Ilik V."/>
            <person name="Petrzelkova K.J."/>
            <person name="Pardy F."/>
            <person name="Fuh T."/>
            <person name="Niatou-Singa F.S."/>
            <person name="Gouil Q."/>
            <person name="Baker L."/>
            <person name="Ritchie M.E."/>
            <person name="Jex A.R."/>
            <person name="Gazzola D."/>
            <person name="Li H."/>
            <person name="Toshio Fujiwara R."/>
            <person name="Zhan B."/>
            <person name="Aroian R.V."/>
            <person name="Pafco B."/>
            <person name="Schwarz E.M."/>
        </authorList>
    </citation>
    <scope>NUCLEOTIDE SEQUENCE [LARGE SCALE GENOMIC DNA]</scope>
    <source>
        <strain evidence="15 16">Aroian</strain>
        <tissue evidence="15">Whole animal</tissue>
    </source>
</reference>
<evidence type="ECO:0000256" key="4">
    <source>
        <dbReference type="ARBA" id="ARBA00022771"/>
    </source>
</evidence>
<dbReference type="Gene3D" id="3.30.160.60">
    <property type="entry name" value="Classic Zinc Finger"/>
    <property type="match status" value="5"/>
</dbReference>
<feature type="domain" description="C2H2-type" evidence="14">
    <location>
        <begin position="576"/>
        <end position="604"/>
    </location>
</feature>
<dbReference type="PROSITE" id="PS50157">
    <property type="entry name" value="ZINC_FINGER_C2H2_2"/>
    <property type="match status" value="4"/>
</dbReference>
<organism evidence="15 16">
    <name type="scientific">Necator americanus</name>
    <name type="common">Human hookworm</name>
    <dbReference type="NCBI Taxonomy" id="51031"/>
    <lineage>
        <taxon>Eukaryota</taxon>
        <taxon>Metazoa</taxon>
        <taxon>Ecdysozoa</taxon>
        <taxon>Nematoda</taxon>
        <taxon>Chromadorea</taxon>
        <taxon>Rhabditida</taxon>
        <taxon>Rhabditina</taxon>
        <taxon>Rhabditomorpha</taxon>
        <taxon>Strongyloidea</taxon>
        <taxon>Ancylostomatidae</taxon>
        <taxon>Bunostominae</taxon>
        <taxon>Necator</taxon>
    </lineage>
</organism>
<evidence type="ECO:0000256" key="10">
    <source>
        <dbReference type="PROSITE-ProRule" id="PRU00108"/>
    </source>
</evidence>
<evidence type="ECO:0000256" key="2">
    <source>
        <dbReference type="ARBA" id="ARBA00022723"/>
    </source>
</evidence>
<dbReference type="Pfam" id="PF00096">
    <property type="entry name" value="zf-C2H2"/>
    <property type="match status" value="4"/>
</dbReference>
<evidence type="ECO:0000313" key="15">
    <source>
        <dbReference type="EMBL" id="KAK6746548.1"/>
    </source>
</evidence>
<evidence type="ECO:0000256" key="9">
    <source>
        <dbReference type="PROSITE-ProRule" id="PRU00042"/>
    </source>
</evidence>
<keyword evidence="7 10" id="KW-0371">Homeobox</keyword>
<dbReference type="CDD" id="cd00086">
    <property type="entry name" value="homeodomain"/>
    <property type="match status" value="1"/>
</dbReference>
<evidence type="ECO:0000313" key="16">
    <source>
        <dbReference type="Proteomes" id="UP001303046"/>
    </source>
</evidence>
<dbReference type="InterPro" id="IPR051574">
    <property type="entry name" value="ZnF_E-box_Homeobox"/>
</dbReference>
<keyword evidence="2" id="KW-0479">Metal-binding</keyword>
<dbReference type="SMART" id="SM00389">
    <property type="entry name" value="HOX"/>
    <property type="match status" value="1"/>
</dbReference>
<comment type="subcellular location">
    <subcellularLocation>
        <location evidence="1 10 11">Nucleus</location>
    </subcellularLocation>
</comment>
<evidence type="ECO:0000259" key="14">
    <source>
        <dbReference type="PROSITE" id="PS50157"/>
    </source>
</evidence>
<dbReference type="InterPro" id="IPR001356">
    <property type="entry name" value="HD"/>
</dbReference>
<feature type="region of interest" description="Disordered" evidence="12">
    <location>
        <begin position="213"/>
        <end position="253"/>
    </location>
</feature>
<dbReference type="SMART" id="SM00355">
    <property type="entry name" value="ZnF_C2H2"/>
    <property type="match status" value="5"/>
</dbReference>
<evidence type="ECO:0000256" key="3">
    <source>
        <dbReference type="ARBA" id="ARBA00022737"/>
    </source>
</evidence>
<name>A0ABR1D7R5_NECAM</name>
<feature type="domain" description="C2H2-type" evidence="14">
    <location>
        <begin position="92"/>
        <end position="119"/>
    </location>
</feature>
<gene>
    <name evidence="15" type="primary">Necator_chrIV.g13347</name>
    <name evidence="15" type="ORF">RB195_000056</name>
</gene>
<feature type="compositionally biased region" description="Basic and acidic residues" evidence="12">
    <location>
        <begin position="235"/>
        <end position="250"/>
    </location>
</feature>
<dbReference type="Gene3D" id="1.10.10.60">
    <property type="entry name" value="Homeodomain-like"/>
    <property type="match status" value="1"/>
</dbReference>
<dbReference type="PANTHER" id="PTHR24391:SF27">
    <property type="entry name" value="ZINC FINGER PROTEIN 1"/>
    <property type="match status" value="1"/>
</dbReference>
<keyword evidence="3" id="KW-0677">Repeat</keyword>
<evidence type="ECO:0000256" key="11">
    <source>
        <dbReference type="RuleBase" id="RU000682"/>
    </source>
</evidence>
<dbReference type="SUPFAM" id="SSF46689">
    <property type="entry name" value="Homeodomain-like"/>
    <property type="match status" value="1"/>
</dbReference>
<feature type="region of interest" description="Disordered" evidence="12">
    <location>
        <begin position="377"/>
        <end position="416"/>
    </location>
</feature>
<keyword evidence="5" id="KW-0862">Zinc</keyword>
<proteinExistence type="predicted"/>
<evidence type="ECO:0008006" key="17">
    <source>
        <dbReference type="Google" id="ProtNLM"/>
    </source>
</evidence>